<gene>
    <name evidence="4" type="ORF">ACFQMF_15315</name>
</gene>
<name>A0ABD6AQ93_9EURY</name>
<dbReference type="GO" id="GO:0046872">
    <property type="term" value="F:metal ion binding"/>
    <property type="evidence" value="ECO:0007669"/>
    <property type="project" value="UniProtKB-KW"/>
</dbReference>
<keyword evidence="3" id="KW-0349">Heme</keyword>
<dbReference type="InterPro" id="IPR050121">
    <property type="entry name" value="Cytochrome_P450_monoxygenase"/>
</dbReference>
<dbReference type="Proteomes" id="UP001596545">
    <property type="component" value="Unassembled WGS sequence"/>
</dbReference>
<evidence type="ECO:0000313" key="5">
    <source>
        <dbReference type="Proteomes" id="UP001596545"/>
    </source>
</evidence>
<evidence type="ECO:0000313" key="4">
    <source>
        <dbReference type="EMBL" id="MFC7325936.1"/>
    </source>
</evidence>
<protein>
    <submittedName>
        <fullName evidence="4">Cytochrome P450</fullName>
    </submittedName>
</protein>
<dbReference type="RefSeq" id="WP_256409673.1">
    <property type="nucleotide sequence ID" value="NZ_JANHDN010000006.1"/>
</dbReference>
<evidence type="ECO:0000256" key="2">
    <source>
        <dbReference type="ARBA" id="ARBA00010617"/>
    </source>
</evidence>
<keyword evidence="3" id="KW-0408">Iron</keyword>
<comment type="cofactor">
    <cofactor evidence="1">
        <name>heme</name>
        <dbReference type="ChEBI" id="CHEBI:30413"/>
    </cofactor>
</comment>
<organism evidence="4 5">
    <name type="scientific">Halorubrum rutilum</name>
    <dbReference type="NCBI Taxonomy" id="1364933"/>
    <lineage>
        <taxon>Archaea</taxon>
        <taxon>Methanobacteriati</taxon>
        <taxon>Methanobacteriota</taxon>
        <taxon>Stenosarchaea group</taxon>
        <taxon>Halobacteria</taxon>
        <taxon>Halobacteriales</taxon>
        <taxon>Haloferacaceae</taxon>
        <taxon>Halorubrum</taxon>
    </lineage>
</organism>
<keyword evidence="3" id="KW-0503">Monooxygenase</keyword>
<dbReference type="InterPro" id="IPR036396">
    <property type="entry name" value="Cyt_P450_sf"/>
</dbReference>
<evidence type="ECO:0000256" key="1">
    <source>
        <dbReference type="ARBA" id="ARBA00001971"/>
    </source>
</evidence>
<dbReference type="PROSITE" id="PS00086">
    <property type="entry name" value="CYTOCHROME_P450"/>
    <property type="match status" value="1"/>
</dbReference>
<dbReference type="PRINTS" id="PR00385">
    <property type="entry name" value="P450"/>
</dbReference>
<dbReference type="InterPro" id="IPR017972">
    <property type="entry name" value="Cyt_P450_CS"/>
</dbReference>
<reference evidence="4 5" key="1">
    <citation type="journal article" date="2019" name="Int. J. Syst. Evol. Microbiol.">
        <title>The Global Catalogue of Microorganisms (GCM) 10K type strain sequencing project: providing services to taxonomists for standard genome sequencing and annotation.</title>
        <authorList>
            <consortium name="The Broad Institute Genomics Platform"/>
            <consortium name="The Broad Institute Genome Sequencing Center for Infectious Disease"/>
            <person name="Wu L."/>
            <person name="Ma J."/>
        </authorList>
    </citation>
    <scope>NUCLEOTIDE SEQUENCE [LARGE SCALE GENOMIC DNA]</scope>
    <source>
        <strain evidence="4 5">CGMCC 1.12554</strain>
    </source>
</reference>
<dbReference type="EMBL" id="JBHTBL010000019">
    <property type="protein sequence ID" value="MFC7325936.1"/>
    <property type="molecule type" value="Genomic_DNA"/>
</dbReference>
<dbReference type="PRINTS" id="PR00463">
    <property type="entry name" value="EP450I"/>
</dbReference>
<accession>A0ABD6AQ93</accession>
<dbReference type="AlphaFoldDB" id="A0ABD6AQ93"/>
<evidence type="ECO:0000256" key="3">
    <source>
        <dbReference type="RuleBase" id="RU000461"/>
    </source>
</evidence>
<dbReference type="PANTHER" id="PTHR24305">
    <property type="entry name" value="CYTOCHROME P450"/>
    <property type="match status" value="1"/>
</dbReference>
<dbReference type="PANTHER" id="PTHR24305:SF166">
    <property type="entry name" value="CYTOCHROME P450 12A4, MITOCHONDRIAL-RELATED"/>
    <property type="match status" value="1"/>
</dbReference>
<keyword evidence="3" id="KW-0479">Metal-binding</keyword>
<dbReference type="Gene3D" id="1.10.630.10">
    <property type="entry name" value="Cytochrome P450"/>
    <property type="match status" value="1"/>
</dbReference>
<dbReference type="SUPFAM" id="SSF48264">
    <property type="entry name" value="Cytochrome P450"/>
    <property type="match status" value="1"/>
</dbReference>
<dbReference type="GO" id="GO:0004497">
    <property type="term" value="F:monooxygenase activity"/>
    <property type="evidence" value="ECO:0007669"/>
    <property type="project" value="UniProtKB-KW"/>
</dbReference>
<dbReference type="InterPro" id="IPR001128">
    <property type="entry name" value="Cyt_P450"/>
</dbReference>
<dbReference type="InterPro" id="IPR002401">
    <property type="entry name" value="Cyt_P450_E_grp-I"/>
</dbReference>
<comment type="similarity">
    <text evidence="2 3">Belongs to the cytochrome P450 family.</text>
</comment>
<sequence>MSDSVHTPPGPPLIGNVSRFADDPLRVLTGVQEAYGGQYPVVRLDPSVGPRFNIVLDSDLVHDVLADRDRFRRPAVGPEEQQRQGLLSSDGILWEQQRSVLQPSFVGGKLAEYAAISSDTVDAMIAEWPAEGTVDLHEELSVLTLRVITQSLFSRDTDDDRARAVHDAMATLSAEVEPSLADFVLPEQVQSEPSDAFEAADQTIEGVAQEFVDWHQSQADPPDDMITALIEAKSDPSVELSDDELIDEAVLFMTGGQETTALTITYAFYWLSQHPEMRERVAAEAQSVLDGDLPTWDDLSDLTYTERVVRETLRLTPAVWNIAREVRHDTTLAGADFESDEVVLMSPYAHHRDSRTWTDPLSFRPDRWAGEASRGHNSYFPFGSGPRVCIGKQIALTEAQFTLAHVLQEFDVVVEQDELSLQPSVTLRPRNTVRASVTAR</sequence>
<comment type="caution">
    <text evidence="4">The sequence shown here is derived from an EMBL/GenBank/DDBJ whole genome shotgun (WGS) entry which is preliminary data.</text>
</comment>
<keyword evidence="3" id="KW-0560">Oxidoreductase</keyword>
<proteinExistence type="inferred from homology"/>
<keyword evidence="5" id="KW-1185">Reference proteome</keyword>
<dbReference type="Pfam" id="PF00067">
    <property type="entry name" value="p450"/>
    <property type="match status" value="1"/>
</dbReference>